<gene>
    <name evidence="3" type="primary">thpR</name>
    <name evidence="3" type="ORF">GTP77_03620</name>
</gene>
<evidence type="ECO:0000313" key="3">
    <source>
        <dbReference type="EMBL" id="MYN06417.1"/>
    </source>
</evidence>
<feature type="short sequence motif" description="HXTX 1" evidence="2">
    <location>
        <begin position="50"/>
        <end position="53"/>
    </location>
</feature>
<reference evidence="3 4" key="1">
    <citation type="submission" date="2019-12" db="EMBL/GenBank/DDBJ databases">
        <title>Novel species isolated from a subtropical stream in China.</title>
        <authorList>
            <person name="Lu H."/>
        </authorList>
    </citation>
    <scope>NUCLEOTIDE SEQUENCE [LARGE SCALE GENOMIC DNA]</scope>
    <source>
        <strain evidence="3 4">FT127W</strain>
    </source>
</reference>
<evidence type="ECO:0000256" key="1">
    <source>
        <dbReference type="ARBA" id="ARBA00022801"/>
    </source>
</evidence>
<comment type="function">
    <text evidence="2">Hydrolyzes RNA 2',3'-cyclic phosphodiester to an RNA 2'-phosphomonoester.</text>
</comment>
<accession>A0A7X4KKS3</accession>
<keyword evidence="1 2" id="KW-0378">Hydrolase</keyword>
<dbReference type="PANTHER" id="PTHR35561">
    <property type="entry name" value="RNA 2',3'-CYCLIC PHOSPHODIESTERASE"/>
    <property type="match status" value="1"/>
</dbReference>
<dbReference type="EMBL" id="WWCU01000003">
    <property type="protein sequence ID" value="MYN06417.1"/>
    <property type="molecule type" value="Genomic_DNA"/>
</dbReference>
<sequence>MITNQPPDAINQPPGRKLFFALWPDEDTRAALARLQPLAPGRAIAPAKLHLTLAFLGQQPAAALAPLLDILAGLDVPALRLRIDSLGYFHKPRTGWAGMSDPPAALLALQAELMARLEAAGFSAATHGQFKPHVTLAREAKTAPPQADFPPVLWHASNVALVESLPSGVYVPIATKHV</sequence>
<dbReference type="HAMAP" id="MF_01940">
    <property type="entry name" value="RNA_CPDase"/>
    <property type="match status" value="1"/>
</dbReference>
<dbReference type="Pfam" id="PF13563">
    <property type="entry name" value="2_5_RNA_ligase2"/>
    <property type="match status" value="1"/>
</dbReference>
<feature type="active site" description="Proton acceptor" evidence="2">
    <location>
        <position position="133"/>
    </location>
</feature>
<dbReference type="AlphaFoldDB" id="A0A7X4KKS3"/>
<keyword evidence="4" id="KW-1185">Reference proteome</keyword>
<dbReference type="Gene3D" id="3.90.1140.10">
    <property type="entry name" value="Cyclic phosphodiesterase"/>
    <property type="match status" value="1"/>
</dbReference>
<comment type="caution">
    <text evidence="3">The sequence shown here is derived from an EMBL/GenBank/DDBJ whole genome shotgun (WGS) entry which is preliminary data.</text>
</comment>
<evidence type="ECO:0000256" key="2">
    <source>
        <dbReference type="HAMAP-Rule" id="MF_01940"/>
    </source>
</evidence>
<organism evidence="3 4">
    <name type="scientific">Pseudoduganella aquatica</name>
    <dbReference type="NCBI Taxonomy" id="2660641"/>
    <lineage>
        <taxon>Bacteria</taxon>
        <taxon>Pseudomonadati</taxon>
        <taxon>Pseudomonadota</taxon>
        <taxon>Betaproteobacteria</taxon>
        <taxon>Burkholderiales</taxon>
        <taxon>Oxalobacteraceae</taxon>
        <taxon>Telluria group</taxon>
        <taxon>Pseudoduganella</taxon>
    </lineage>
</organism>
<comment type="similarity">
    <text evidence="2">Belongs to the 2H phosphoesterase superfamily. ThpR family.</text>
</comment>
<evidence type="ECO:0000313" key="4">
    <source>
        <dbReference type="Proteomes" id="UP000450676"/>
    </source>
</evidence>
<protein>
    <recommendedName>
        <fullName evidence="2">RNA 2',3'-cyclic phosphodiesterase</fullName>
        <shortName evidence="2">RNA 2',3'-CPDase</shortName>
        <ecNumber evidence="2">3.1.4.58</ecNumber>
    </recommendedName>
</protein>
<comment type="catalytic activity">
    <reaction evidence="2">
        <text>a 3'-end 2',3'-cyclophospho-ribonucleotide-RNA + H2O = a 3'-end 2'-phospho-ribonucleotide-RNA + H(+)</text>
        <dbReference type="Rhea" id="RHEA:11828"/>
        <dbReference type="Rhea" id="RHEA-COMP:10464"/>
        <dbReference type="Rhea" id="RHEA-COMP:17353"/>
        <dbReference type="ChEBI" id="CHEBI:15377"/>
        <dbReference type="ChEBI" id="CHEBI:15378"/>
        <dbReference type="ChEBI" id="CHEBI:83064"/>
        <dbReference type="ChEBI" id="CHEBI:173113"/>
        <dbReference type="EC" id="3.1.4.58"/>
    </reaction>
</comment>
<name>A0A7X4KKS3_9BURK</name>
<dbReference type="InterPro" id="IPR009097">
    <property type="entry name" value="Cyclic_Pdiesterase"/>
</dbReference>
<dbReference type="RefSeq" id="WP_161070812.1">
    <property type="nucleotide sequence ID" value="NZ_WWCU01000003.1"/>
</dbReference>
<dbReference type="NCBIfam" id="TIGR02258">
    <property type="entry name" value="2_5_ligase"/>
    <property type="match status" value="1"/>
</dbReference>
<dbReference type="InterPro" id="IPR004175">
    <property type="entry name" value="RNA_CPDase"/>
</dbReference>
<feature type="active site" description="Proton donor" evidence="2">
    <location>
        <position position="50"/>
    </location>
</feature>
<dbReference type="PANTHER" id="PTHR35561:SF1">
    <property type="entry name" value="RNA 2',3'-CYCLIC PHOSPHODIESTERASE"/>
    <property type="match status" value="1"/>
</dbReference>
<proteinExistence type="inferred from homology"/>
<dbReference type="SUPFAM" id="SSF55144">
    <property type="entry name" value="LigT-like"/>
    <property type="match status" value="1"/>
</dbReference>
<feature type="short sequence motif" description="HXTX 2" evidence="2">
    <location>
        <begin position="133"/>
        <end position="136"/>
    </location>
</feature>
<dbReference type="EC" id="3.1.4.58" evidence="2"/>
<dbReference type="GO" id="GO:0008664">
    <property type="term" value="F:RNA 2',3'-cyclic 3'-phosphodiesterase activity"/>
    <property type="evidence" value="ECO:0007669"/>
    <property type="project" value="UniProtKB-EC"/>
</dbReference>
<dbReference type="GO" id="GO:0004113">
    <property type="term" value="F:2',3'-cyclic-nucleotide 3'-phosphodiesterase activity"/>
    <property type="evidence" value="ECO:0007669"/>
    <property type="project" value="InterPro"/>
</dbReference>
<dbReference type="Proteomes" id="UP000450676">
    <property type="component" value="Unassembled WGS sequence"/>
</dbReference>